<name>A0A0M0H2Y6_ANEMI</name>
<keyword evidence="2" id="KW-1185">Reference proteome</keyword>
<reference evidence="1 2" key="1">
    <citation type="submission" date="2015-07" db="EMBL/GenBank/DDBJ databases">
        <title>Fjat-14205 dsm 2895.</title>
        <authorList>
            <person name="Liu B."/>
            <person name="Wang J."/>
            <person name="Zhu Y."/>
            <person name="Liu G."/>
            <person name="Chen Q."/>
            <person name="Chen Z."/>
            <person name="Lan J."/>
            <person name="Che J."/>
            <person name="Ge C."/>
            <person name="Shi H."/>
            <person name="Pan Z."/>
            <person name="Liu X."/>
        </authorList>
    </citation>
    <scope>NUCLEOTIDE SEQUENCE [LARGE SCALE GENOMIC DNA]</scope>
    <source>
        <strain evidence="1 2">DSM 2895</strain>
    </source>
</reference>
<proteinExistence type="predicted"/>
<protein>
    <submittedName>
        <fullName evidence="1">Uncharacterized protein</fullName>
    </submittedName>
</protein>
<organism evidence="1 2">
    <name type="scientific">Aneurinibacillus migulanus</name>
    <name type="common">Bacillus migulanus</name>
    <dbReference type="NCBI Taxonomy" id="47500"/>
    <lineage>
        <taxon>Bacteria</taxon>
        <taxon>Bacillati</taxon>
        <taxon>Bacillota</taxon>
        <taxon>Bacilli</taxon>
        <taxon>Bacillales</taxon>
        <taxon>Paenibacillaceae</taxon>
        <taxon>Aneurinibacillus group</taxon>
        <taxon>Aneurinibacillus</taxon>
    </lineage>
</organism>
<dbReference type="PATRIC" id="fig|47500.9.peg.4292"/>
<dbReference type="Proteomes" id="UP000037269">
    <property type="component" value="Unassembled WGS sequence"/>
</dbReference>
<evidence type="ECO:0000313" key="2">
    <source>
        <dbReference type="Proteomes" id="UP000037269"/>
    </source>
</evidence>
<sequence length="88" mass="10029">MQNNKGHLYTSDLINRQMFMVGGKKRRKDGGRERSEKDTFAFLLLERRVARLKTTKLLTMTSSAKLPAESNPNSTYIDISIAIIKIGR</sequence>
<dbReference type="RefSeq" id="WP_053432691.1">
    <property type="nucleotide sequence ID" value="NZ_FNED01000002.1"/>
</dbReference>
<evidence type="ECO:0000313" key="1">
    <source>
        <dbReference type="EMBL" id="KON96495.1"/>
    </source>
</evidence>
<dbReference type="AlphaFoldDB" id="A0A0M0H2Y6"/>
<dbReference type="EMBL" id="LGUG01000004">
    <property type="protein sequence ID" value="KON96495.1"/>
    <property type="molecule type" value="Genomic_DNA"/>
</dbReference>
<gene>
    <name evidence="1" type="ORF">AF333_14450</name>
</gene>
<accession>A0A0M0H2Y6</accession>
<comment type="caution">
    <text evidence="1">The sequence shown here is derived from an EMBL/GenBank/DDBJ whole genome shotgun (WGS) entry which is preliminary data.</text>
</comment>